<evidence type="ECO:0000313" key="2">
    <source>
        <dbReference type="EMBL" id="MCS3866283.1"/>
    </source>
</evidence>
<organism evidence="2 3">
    <name type="scientific">Salinibacter ruber</name>
    <dbReference type="NCBI Taxonomy" id="146919"/>
    <lineage>
        <taxon>Bacteria</taxon>
        <taxon>Pseudomonadati</taxon>
        <taxon>Rhodothermota</taxon>
        <taxon>Rhodothermia</taxon>
        <taxon>Rhodothermales</taxon>
        <taxon>Salinibacteraceae</taxon>
        <taxon>Salinibacter</taxon>
    </lineage>
</organism>
<proteinExistence type="predicted"/>
<name>A0A9X2PUJ9_9BACT</name>
<evidence type="ECO:0000256" key="1">
    <source>
        <dbReference type="SAM" id="MobiDB-lite"/>
    </source>
</evidence>
<reference evidence="2" key="1">
    <citation type="submission" date="2022-08" db="EMBL/GenBank/DDBJ databases">
        <title>Genomic Encyclopedia of Type Strains, Phase V (KMG-V): Genome sequencing to study the core and pangenomes of soil and plant-associated prokaryotes.</title>
        <authorList>
            <person name="Whitman W."/>
        </authorList>
    </citation>
    <scope>NUCLEOTIDE SEQUENCE</scope>
    <source>
        <strain evidence="2">SP2016B</strain>
    </source>
</reference>
<dbReference type="Proteomes" id="UP001155034">
    <property type="component" value="Unassembled WGS sequence"/>
</dbReference>
<accession>A0A9X2PUJ9</accession>
<gene>
    <name evidence="2" type="ORF">GGP82_002856</name>
</gene>
<feature type="compositionally biased region" description="Basic and acidic residues" evidence="1">
    <location>
        <begin position="1"/>
        <end position="17"/>
    </location>
</feature>
<sequence length="45" mass="5024">MMRENVTREGVNGERELVLGAPSRITHHETRVPHHASAPIRANPV</sequence>
<comment type="caution">
    <text evidence="2">The sequence shown here is derived from an EMBL/GenBank/DDBJ whole genome shotgun (WGS) entry which is preliminary data.</text>
</comment>
<dbReference type="EMBL" id="JANTYZ010000011">
    <property type="protein sequence ID" value="MCS3866283.1"/>
    <property type="molecule type" value="Genomic_DNA"/>
</dbReference>
<evidence type="ECO:0000313" key="3">
    <source>
        <dbReference type="Proteomes" id="UP001155034"/>
    </source>
</evidence>
<dbReference type="AlphaFoldDB" id="A0A9X2PUJ9"/>
<protein>
    <submittedName>
        <fullName evidence="2">Uncharacterized protein</fullName>
    </submittedName>
</protein>
<feature type="region of interest" description="Disordered" evidence="1">
    <location>
        <begin position="1"/>
        <end position="45"/>
    </location>
</feature>